<evidence type="ECO:0000256" key="2">
    <source>
        <dbReference type="ARBA" id="ARBA00022801"/>
    </source>
</evidence>
<organism evidence="4 5">
    <name type="scientific">Paenirhodobacter populi</name>
    <dbReference type="NCBI Taxonomy" id="2306993"/>
    <lineage>
        <taxon>Bacteria</taxon>
        <taxon>Pseudomonadati</taxon>
        <taxon>Pseudomonadota</taxon>
        <taxon>Alphaproteobacteria</taxon>
        <taxon>Rhodobacterales</taxon>
        <taxon>Rhodobacter group</taxon>
        <taxon>Paenirhodobacter</taxon>
    </lineage>
</organism>
<dbReference type="InterPro" id="IPR010126">
    <property type="entry name" value="Esterase_phb"/>
</dbReference>
<dbReference type="InterPro" id="IPR050955">
    <property type="entry name" value="Plant_Biomass_Hydrol_Est"/>
</dbReference>
<dbReference type="AlphaFoldDB" id="A0A443J4Q1"/>
<reference evidence="4 5" key="1">
    <citation type="submission" date="2019-01" db="EMBL/GenBank/DDBJ databases">
        <title>Sinorhodobacter populi sp. nov. isolated from the symptomatic bark tissue of Populus euramericana canker.</title>
        <authorList>
            <person name="Xu G."/>
        </authorList>
    </citation>
    <scope>NUCLEOTIDE SEQUENCE [LARGE SCALE GENOMIC DNA]</scope>
    <source>
        <strain evidence="4 5">2D-5</strain>
    </source>
</reference>
<keyword evidence="5" id="KW-1185">Reference proteome</keyword>
<dbReference type="InterPro" id="IPR029058">
    <property type="entry name" value="AB_hydrolase_fold"/>
</dbReference>
<dbReference type="Proteomes" id="UP000285710">
    <property type="component" value="Unassembled WGS sequence"/>
</dbReference>
<name>A0A443J4Q1_9RHOB</name>
<reference evidence="4 5" key="2">
    <citation type="submission" date="2019-01" db="EMBL/GenBank/DDBJ databases">
        <authorList>
            <person name="Li Y."/>
        </authorList>
    </citation>
    <scope>NUCLEOTIDE SEQUENCE [LARGE SCALE GENOMIC DNA]</scope>
    <source>
        <strain evidence="4 5">2D-5</strain>
    </source>
</reference>
<dbReference type="Pfam" id="PF10503">
    <property type="entry name" value="Esterase_PHB"/>
    <property type="match status" value="1"/>
</dbReference>
<sequence>MKHDFRAAMRRATDAVRRGDLGDATRVIRAALSGTPQDAASRTEPQASPRDGLLSRLVVRPPGLGDLRRLADGPVRQMEGMVARQYDGAEGHRDYRIFIPAGTCQGVLMMLHGCKQTPEDFARGTRMNEVATEAGLIVIWPEQPRAANMLCCWNWFEPAHQAAGQGEPAILAAIARQVTSEFGFGPERTFVAGLSAGGAMAAILGESYPDLFGAIGIHSGLPAGAAHDVPSAFAAMGGHGGRGRPAVTEDGPRVIVFHGSADTTVHLSNAAALSGEALRVAEEQDGTAGGRPYRTARHATPDGAVRSEVWTVSGAGHAWSGGSSAGSFADAEGPDASREMVRFFLKDSDRD</sequence>
<dbReference type="RefSeq" id="WP_128268459.1">
    <property type="nucleotide sequence ID" value="NZ_SAUW01000001.1"/>
</dbReference>
<dbReference type="GO" id="GO:0016787">
    <property type="term" value="F:hydrolase activity"/>
    <property type="evidence" value="ECO:0007669"/>
    <property type="project" value="UniProtKB-KW"/>
</dbReference>
<comment type="caution">
    <text evidence="4">The sequence shown here is derived from an EMBL/GenBank/DDBJ whole genome shotgun (WGS) entry which is preliminary data.</text>
</comment>
<gene>
    <name evidence="4" type="ORF">D2T33_00635</name>
</gene>
<feature type="compositionally biased region" description="Polar residues" evidence="3">
    <location>
        <begin position="34"/>
        <end position="46"/>
    </location>
</feature>
<proteinExistence type="predicted"/>
<dbReference type="PANTHER" id="PTHR43037">
    <property type="entry name" value="UNNAMED PRODUCT-RELATED"/>
    <property type="match status" value="1"/>
</dbReference>
<keyword evidence="1" id="KW-0732">Signal</keyword>
<dbReference type="Gene3D" id="3.40.50.1820">
    <property type="entry name" value="alpha/beta hydrolase"/>
    <property type="match status" value="1"/>
</dbReference>
<evidence type="ECO:0000256" key="1">
    <source>
        <dbReference type="ARBA" id="ARBA00022729"/>
    </source>
</evidence>
<dbReference type="SUPFAM" id="SSF53474">
    <property type="entry name" value="alpha/beta-Hydrolases"/>
    <property type="match status" value="2"/>
</dbReference>
<dbReference type="EMBL" id="SAUW01000001">
    <property type="protein sequence ID" value="RWR15417.1"/>
    <property type="molecule type" value="Genomic_DNA"/>
</dbReference>
<accession>A0A443J4Q1</accession>
<feature type="region of interest" description="Disordered" evidence="3">
    <location>
        <begin position="32"/>
        <end position="53"/>
    </location>
</feature>
<evidence type="ECO:0000256" key="3">
    <source>
        <dbReference type="SAM" id="MobiDB-lite"/>
    </source>
</evidence>
<keyword evidence="2" id="KW-0378">Hydrolase</keyword>
<dbReference type="GO" id="GO:0005576">
    <property type="term" value="C:extracellular region"/>
    <property type="evidence" value="ECO:0007669"/>
    <property type="project" value="InterPro"/>
</dbReference>
<dbReference type="NCBIfam" id="TIGR01840">
    <property type="entry name" value="esterase_phb"/>
    <property type="match status" value="1"/>
</dbReference>
<evidence type="ECO:0000313" key="4">
    <source>
        <dbReference type="EMBL" id="RWR15417.1"/>
    </source>
</evidence>
<dbReference type="PANTHER" id="PTHR43037:SF1">
    <property type="entry name" value="BLL1128 PROTEIN"/>
    <property type="match status" value="1"/>
</dbReference>
<evidence type="ECO:0000313" key="5">
    <source>
        <dbReference type="Proteomes" id="UP000285710"/>
    </source>
</evidence>
<protein>
    <submittedName>
        <fullName evidence="4">PHB depolymerase family esterase</fullName>
    </submittedName>
</protein>